<evidence type="ECO:0000256" key="1">
    <source>
        <dbReference type="ARBA" id="ARBA00006484"/>
    </source>
</evidence>
<keyword evidence="2" id="KW-0560">Oxidoreductase</keyword>
<dbReference type="Proteomes" id="UP001243330">
    <property type="component" value="Unassembled WGS sequence"/>
</dbReference>
<feature type="region of interest" description="Disordered" evidence="3">
    <location>
        <begin position="103"/>
        <end position="211"/>
    </location>
</feature>
<keyword evidence="5" id="KW-1185">Reference proteome</keyword>
<feature type="region of interest" description="Disordered" evidence="3">
    <location>
        <begin position="68"/>
        <end position="89"/>
    </location>
</feature>
<feature type="compositionally biased region" description="Pro residues" evidence="3">
    <location>
        <begin position="117"/>
        <end position="130"/>
    </location>
</feature>
<accession>A0AAD9B0U5</accession>
<evidence type="ECO:0000256" key="2">
    <source>
        <dbReference type="ARBA" id="ARBA00023002"/>
    </source>
</evidence>
<sequence length="211" mass="23394">MAFPSKVALVTGASSGIGAALTARLIANGTFVIAVARRKDRLQTLLDAHGPDKVAAEPYDMTDLEGMPEWVNKNNNNLPGPRHHNPERRHPALNRLHLPHLHLPPQHLLGADDELPRPPPPHHPLPPPSPVRRADPGTRRPRLFRPRPRPHPPLPKLLRHEISPALPRLDPPHPARRARRLVPRPRHRGRPPRRADRAALRPAGPGCRGAG</sequence>
<organism evidence="4 5">
    <name type="scientific">Colletotrichum chrysophilum</name>
    <dbReference type="NCBI Taxonomy" id="1836956"/>
    <lineage>
        <taxon>Eukaryota</taxon>
        <taxon>Fungi</taxon>
        <taxon>Dikarya</taxon>
        <taxon>Ascomycota</taxon>
        <taxon>Pezizomycotina</taxon>
        <taxon>Sordariomycetes</taxon>
        <taxon>Hypocreomycetidae</taxon>
        <taxon>Glomerellales</taxon>
        <taxon>Glomerellaceae</taxon>
        <taxon>Colletotrichum</taxon>
        <taxon>Colletotrichum gloeosporioides species complex</taxon>
    </lineage>
</organism>
<dbReference type="AlphaFoldDB" id="A0AAD9B0U5"/>
<dbReference type="SUPFAM" id="SSF51735">
    <property type="entry name" value="NAD(P)-binding Rossmann-fold domains"/>
    <property type="match status" value="1"/>
</dbReference>
<feature type="compositionally biased region" description="Basic residues" evidence="3">
    <location>
        <begin position="139"/>
        <end position="150"/>
    </location>
</feature>
<proteinExistence type="inferred from homology"/>
<dbReference type="EMBL" id="JAQOWY010000005">
    <property type="protein sequence ID" value="KAK1856835.1"/>
    <property type="molecule type" value="Genomic_DNA"/>
</dbReference>
<evidence type="ECO:0000256" key="3">
    <source>
        <dbReference type="SAM" id="MobiDB-lite"/>
    </source>
</evidence>
<dbReference type="GO" id="GO:0016491">
    <property type="term" value="F:oxidoreductase activity"/>
    <property type="evidence" value="ECO:0007669"/>
    <property type="project" value="UniProtKB-KW"/>
</dbReference>
<name>A0AAD9B0U5_9PEZI</name>
<feature type="compositionally biased region" description="Basic residues" evidence="3">
    <location>
        <begin position="174"/>
        <end position="192"/>
    </location>
</feature>
<dbReference type="PANTHER" id="PTHR43669">
    <property type="entry name" value="5-KETO-D-GLUCONATE 5-REDUCTASE"/>
    <property type="match status" value="1"/>
</dbReference>
<evidence type="ECO:0000313" key="4">
    <source>
        <dbReference type="EMBL" id="KAK1856835.1"/>
    </source>
</evidence>
<reference evidence="4" key="1">
    <citation type="submission" date="2023-01" db="EMBL/GenBank/DDBJ databases">
        <title>Colletotrichum chrysophilum M932 genome sequence.</title>
        <authorList>
            <person name="Baroncelli R."/>
        </authorList>
    </citation>
    <scope>NUCLEOTIDE SEQUENCE</scope>
    <source>
        <strain evidence="4">M932</strain>
    </source>
</reference>
<dbReference type="PANTHER" id="PTHR43669:SF11">
    <property type="entry name" value="SHORT-CHAIN DEHYDROGENASE_OXIDOREDUCTASE"/>
    <property type="match status" value="1"/>
</dbReference>
<evidence type="ECO:0000313" key="5">
    <source>
        <dbReference type="Proteomes" id="UP001243330"/>
    </source>
</evidence>
<dbReference type="InterPro" id="IPR002347">
    <property type="entry name" value="SDR_fam"/>
</dbReference>
<gene>
    <name evidence="4" type="ORF">CCHR01_00596</name>
</gene>
<dbReference type="InterPro" id="IPR036291">
    <property type="entry name" value="NAD(P)-bd_dom_sf"/>
</dbReference>
<comment type="similarity">
    <text evidence="1">Belongs to the short-chain dehydrogenases/reductases (SDR) family.</text>
</comment>
<comment type="caution">
    <text evidence="4">The sequence shown here is derived from an EMBL/GenBank/DDBJ whole genome shotgun (WGS) entry which is preliminary data.</text>
</comment>
<dbReference type="Pfam" id="PF00106">
    <property type="entry name" value="adh_short"/>
    <property type="match status" value="1"/>
</dbReference>
<dbReference type="Gene3D" id="3.40.50.720">
    <property type="entry name" value="NAD(P)-binding Rossmann-like Domain"/>
    <property type="match status" value="1"/>
</dbReference>
<protein>
    <submittedName>
        <fullName evidence="4">Short-chain dehydrogenase oxidoreductase</fullName>
    </submittedName>
</protein>